<evidence type="ECO:0000256" key="4">
    <source>
        <dbReference type="PROSITE-ProRule" id="PRU00284"/>
    </source>
</evidence>
<evidence type="ECO:0000313" key="10">
    <source>
        <dbReference type="Proteomes" id="UP000269883"/>
    </source>
</evidence>
<dbReference type="AlphaFoldDB" id="A0A2Z6B339"/>
<feature type="domain" description="HAMP" evidence="8">
    <location>
        <begin position="283"/>
        <end position="335"/>
    </location>
</feature>
<gene>
    <name evidence="9" type="ORF">DFE_3132</name>
</gene>
<feature type="coiled-coil region" evidence="5">
    <location>
        <begin position="596"/>
        <end position="658"/>
    </location>
</feature>
<dbReference type="SMART" id="SM00283">
    <property type="entry name" value="MA"/>
    <property type="match status" value="1"/>
</dbReference>
<dbReference type="InterPro" id="IPR032255">
    <property type="entry name" value="HBM"/>
</dbReference>
<dbReference type="OrthoDB" id="5349256at2"/>
<evidence type="ECO:0000259" key="7">
    <source>
        <dbReference type="PROSITE" id="PS50111"/>
    </source>
</evidence>
<accession>A0A2Z6B339</accession>
<dbReference type="FunFam" id="1.10.287.950:FF:000001">
    <property type="entry name" value="Methyl-accepting chemotaxis sensory transducer"/>
    <property type="match status" value="1"/>
</dbReference>
<evidence type="ECO:0000259" key="8">
    <source>
        <dbReference type="PROSITE" id="PS50885"/>
    </source>
</evidence>
<dbReference type="Pfam" id="PF00672">
    <property type="entry name" value="HAMP"/>
    <property type="match status" value="1"/>
</dbReference>
<dbReference type="GO" id="GO:0006935">
    <property type="term" value="P:chemotaxis"/>
    <property type="evidence" value="ECO:0007669"/>
    <property type="project" value="UniProtKB-ARBA"/>
</dbReference>
<dbReference type="PROSITE" id="PS50885">
    <property type="entry name" value="HAMP"/>
    <property type="match status" value="1"/>
</dbReference>
<dbReference type="CDD" id="cd11386">
    <property type="entry name" value="MCP_signal"/>
    <property type="match status" value="1"/>
</dbReference>
<keyword evidence="5" id="KW-0175">Coiled coil</keyword>
<dbReference type="PROSITE" id="PS50111">
    <property type="entry name" value="CHEMOTAXIS_TRANSDUC_2"/>
    <property type="match status" value="1"/>
</dbReference>
<dbReference type="EMBL" id="AP017378">
    <property type="protein sequence ID" value="BBD09858.1"/>
    <property type="molecule type" value="Genomic_DNA"/>
</dbReference>
<feature type="coiled-coil region" evidence="5">
    <location>
        <begin position="327"/>
        <end position="354"/>
    </location>
</feature>
<dbReference type="Pfam" id="PF00015">
    <property type="entry name" value="MCPsignal"/>
    <property type="match status" value="1"/>
</dbReference>
<keyword evidence="6" id="KW-0812">Transmembrane</keyword>
<name>A0A2Z6B339_9BACT</name>
<comment type="similarity">
    <text evidence="3">Belongs to the methyl-accepting chemotaxis (MCP) protein family.</text>
</comment>
<dbReference type="Gene3D" id="1.10.287.950">
    <property type="entry name" value="Methyl-accepting chemotaxis protein"/>
    <property type="match status" value="1"/>
</dbReference>
<sequence length="670" mass="71581">MSIKIKLYTIAAIALVGLGIVFFVNQIGTRFIQDAVAANVAALSAEASLLQSQQAEEQFLAKRQLSFVSLLARQIEDTRGNLEIMAAADASFSPRVKQAHGLLDDYESKFAKAVEAVKTMGLTDEDGLRGEFLYVVDSAGAAIRSRRDDSLIAGFMTLRRIEKDFMISGDAVFIDEFNTAHEAMATMLDNSTSMGIGMKMNLIGILEDYKLAFEEFTVQTHIIEASRKEFAAVGSSLDPLLTDLSQEAHDKMESRTSLVQTVMIGVELVVALLLVGGVFSVIRSILGPLEQLQQRTKDVAGGDYESCNAVSFTGELEVLRQGVVSMVESLKSVMDEAEAKSLEAEEQAAKAHQAMSEAHDEKKRGELLMKKMTDVAARASAIAEQLTNATDQLSSQTHQISEGASLQQERVSETATAMEEMNCTVMEVARNASDAATEAEDASTKASEGANIVSQVMEASSEVAERTGLMKTSLSELGTQAESIGTVMGVINDIADQTNLLALNAAIEAARAGDAGRGFAVVADEVRKLAEKTMQATQEVGSAIKGIQEGTRSNITAMDDAERAVARSSELSSQAGESLQDIMGIVETTTDRVRSIATAAEEQSATSEEINNATEEINRISTETAAGMSESARSIEGLTALASELQELISELSQCREQDAAAGICAPEIS</sequence>
<keyword evidence="2 4" id="KW-0807">Transducer</keyword>
<dbReference type="InterPro" id="IPR004089">
    <property type="entry name" value="MCPsignal_dom"/>
</dbReference>
<comment type="subcellular location">
    <subcellularLocation>
        <location evidence="1">Membrane</location>
    </subcellularLocation>
</comment>
<organism evidence="9 10">
    <name type="scientific">Desulfovibrio ferrophilus</name>
    <dbReference type="NCBI Taxonomy" id="241368"/>
    <lineage>
        <taxon>Bacteria</taxon>
        <taxon>Pseudomonadati</taxon>
        <taxon>Thermodesulfobacteriota</taxon>
        <taxon>Desulfovibrionia</taxon>
        <taxon>Desulfovibrionales</taxon>
        <taxon>Desulfovibrionaceae</taxon>
        <taxon>Desulfovibrio</taxon>
    </lineage>
</organism>
<keyword evidence="6" id="KW-0472">Membrane</keyword>
<keyword evidence="10" id="KW-1185">Reference proteome</keyword>
<dbReference type="RefSeq" id="WP_126380863.1">
    <property type="nucleotide sequence ID" value="NZ_AP017378.1"/>
</dbReference>
<protein>
    <submittedName>
        <fullName evidence="9">Methyl-accepting chemotaxis sensory transducer</fullName>
    </submittedName>
</protein>
<evidence type="ECO:0000256" key="5">
    <source>
        <dbReference type="SAM" id="Coils"/>
    </source>
</evidence>
<evidence type="ECO:0000256" key="1">
    <source>
        <dbReference type="ARBA" id="ARBA00004370"/>
    </source>
</evidence>
<evidence type="ECO:0000256" key="2">
    <source>
        <dbReference type="ARBA" id="ARBA00023224"/>
    </source>
</evidence>
<feature type="domain" description="Methyl-accepting transducer" evidence="7">
    <location>
        <begin position="382"/>
        <end position="618"/>
    </location>
</feature>
<feature type="transmembrane region" description="Helical" evidence="6">
    <location>
        <begin position="7"/>
        <end position="24"/>
    </location>
</feature>
<dbReference type="PANTHER" id="PTHR32089:SF112">
    <property type="entry name" value="LYSOZYME-LIKE PROTEIN-RELATED"/>
    <property type="match status" value="1"/>
</dbReference>
<dbReference type="SMART" id="SM00304">
    <property type="entry name" value="HAMP"/>
    <property type="match status" value="1"/>
</dbReference>
<dbReference type="Proteomes" id="UP000269883">
    <property type="component" value="Chromosome"/>
</dbReference>
<dbReference type="PANTHER" id="PTHR32089">
    <property type="entry name" value="METHYL-ACCEPTING CHEMOTAXIS PROTEIN MCPB"/>
    <property type="match status" value="1"/>
</dbReference>
<dbReference type="SMART" id="SM01358">
    <property type="entry name" value="HBM"/>
    <property type="match status" value="1"/>
</dbReference>
<dbReference type="GO" id="GO:0007165">
    <property type="term" value="P:signal transduction"/>
    <property type="evidence" value="ECO:0007669"/>
    <property type="project" value="UniProtKB-KW"/>
</dbReference>
<dbReference type="GO" id="GO:0016020">
    <property type="term" value="C:membrane"/>
    <property type="evidence" value="ECO:0007669"/>
    <property type="project" value="UniProtKB-SubCell"/>
</dbReference>
<reference evidence="9 10" key="1">
    <citation type="journal article" date="2018" name="Sci. Adv.">
        <title>Multi-heme cytochromes provide a pathway for survival in energy-limited environments.</title>
        <authorList>
            <person name="Deng X."/>
            <person name="Dohmae N."/>
            <person name="Nealson K.H."/>
            <person name="Hashimoto K."/>
            <person name="Okamoto A."/>
        </authorList>
    </citation>
    <scope>NUCLEOTIDE SEQUENCE [LARGE SCALE GENOMIC DNA]</scope>
    <source>
        <strain evidence="9 10">IS5</strain>
    </source>
</reference>
<proteinExistence type="inferred from homology"/>
<dbReference type="InterPro" id="IPR003660">
    <property type="entry name" value="HAMP_dom"/>
</dbReference>
<dbReference type="KEGG" id="dfl:DFE_3132"/>
<dbReference type="SUPFAM" id="SSF58104">
    <property type="entry name" value="Methyl-accepting chemotaxis protein (MCP) signaling domain"/>
    <property type="match status" value="1"/>
</dbReference>
<dbReference type="Gene3D" id="6.10.340.10">
    <property type="match status" value="1"/>
</dbReference>
<evidence type="ECO:0000313" key="9">
    <source>
        <dbReference type="EMBL" id="BBD09858.1"/>
    </source>
</evidence>
<evidence type="ECO:0000256" key="6">
    <source>
        <dbReference type="SAM" id="Phobius"/>
    </source>
</evidence>
<evidence type="ECO:0000256" key="3">
    <source>
        <dbReference type="ARBA" id="ARBA00029447"/>
    </source>
</evidence>
<keyword evidence="6" id="KW-1133">Transmembrane helix</keyword>